<evidence type="ECO:0000313" key="3">
    <source>
        <dbReference type="EMBL" id="GFX89210.1"/>
    </source>
</evidence>
<protein>
    <submittedName>
        <fullName evidence="3">Transposable element Tcb1 transposase</fullName>
    </submittedName>
</protein>
<gene>
    <name evidence="3" type="primary">NCL1_45911</name>
    <name evidence="3" type="ORF">TNCV_21061</name>
</gene>
<name>A0A8X6R6V6_TRICX</name>
<evidence type="ECO:0000256" key="2">
    <source>
        <dbReference type="SAM" id="MobiDB-lite"/>
    </source>
</evidence>
<dbReference type="AlphaFoldDB" id="A0A8X6R6V6"/>
<feature type="compositionally biased region" description="Basic and acidic residues" evidence="2">
    <location>
        <begin position="61"/>
        <end position="78"/>
    </location>
</feature>
<evidence type="ECO:0000256" key="1">
    <source>
        <dbReference type="SAM" id="Coils"/>
    </source>
</evidence>
<feature type="region of interest" description="Disordered" evidence="2">
    <location>
        <begin position="50"/>
        <end position="92"/>
    </location>
</feature>
<sequence length="150" mass="17665">MWSMVAQRLNQITPPASTPDQLWQRVEAAFGLMYPKNISKVSLNQCQGNCKEPLPAPGNRSNERRYREKDLATTEERRRGRRKNRGREKRRHGLTIKYYKEEEAKELLEVITAERLETEQQQKLEQQEQLSIEKLRLEIELSRNANQSAT</sequence>
<keyword evidence="4" id="KW-1185">Reference proteome</keyword>
<accession>A0A8X6R6V6</accession>
<dbReference type="EMBL" id="BMAU01021068">
    <property type="protein sequence ID" value="GFX89210.1"/>
    <property type="molecule type" value="Genomic_DNA"/>
</dbReference>
<reference evidence="3" key="1">
    <citation type="submission" date="2020-08" db="EMBL/GenBank/DDBJ databases">
        <title>Multicomponent nature underlies the extraordinary mechanical properties of spider dragline silk.</title>
        <authorList>
            <person name="Kono N."/>
            <person name="Nakamura H."/>
            <person name="Mori M."/>
            <person name="Yoshida Y."/>
            <person name="Ohtoshi R."/>
            <person name="Malay A.D."/>
            <person name="Moran D.A.P."/>
            <person name="Tomita M."/>
            <person name="Numata K."/>
            <person name="Arakawa K."/>
        </authorList>
    </citation>
    <scope>NUCLEOTIDE SEQUENCE</scope>
</reference>
<keyword evidence="1" id="KW-0175">Coiled coil</keyword>
<evidence type="ECO:0000313" key="4">
    <source>
        <dbReference type="Proteomes" id="UP000887159"/>
    </source>
</evidence>
<feature type="compositionally biased region" description="Basic residues" evidence="2">
    <location>
        <begin position="79"/>
        <end position="92"/>
    </location>
</feature>
<feature type="coiled-coil region" evidence="1">
    <location>
        <begin position="101"/>
        <end position="133"/>
    </location>
</feature>
<proteinExistence type="predicted"/>
<comment type="caution">
    <text evidence="3">The sequence shown here is derived from an EMBL/GenBank/DDBJ whole genome shotgun (WGS) entry which is preliminary data.</text>
</comment>
<dbReference type="Proteomes" id="UP000887159">
    <property type="component" value="Unassembled WGS sequence"/>
</dbReference>
<organism evidence="3 4">
    <name type="scientific">Trichonephila clavipes</name>
    <name type="common">Golden silk orbweaver</name>
    <name type="synonym">Nephila clavipes</name>
    <dbReference type="NCBI Taxonomy" id="2585209"/>
    <lineage>
        <taxon>Eukaryota</taxon>
        <taxon>Metazoa</taxon>
        <taxon>Ecdysozoa</taxon>
        <taxon>Arthropoda</taxon>
        <taxon>Chelicerata</taxon>
        <taxon>Arachnida</taxon>
        <taxon>Araneae</taxon>
        <taxon>Araneomorphae</taxon>
        <taxon>Entelegynae</taxon>
        <taxon>Araneoidea</taxon>
        <taxon>Nephilidae</taxon>
        <taxon>Trichonephila</taxon>
    </lineage>
</organism>